<accession>A0A9N9TEZ1</accession>
<dbReference type="OrthoDB" id="7201605at2759"/>
<sequence>MELSKKEIAEDLFLTVTHKDFRGTPKKRRPTFVPFEYNNPITEAYRIYLKLDPEEGTLVFPEDDADEYLLKVRENKKKIGEMHFSEPLNHPLIKKEQQLIYRQSLYRKDYCKYVKRKEKLVLPDDWKLPETTIQDDFRDPSIYDKTCFSNPTRLHISPTSLGQDRTRNEILKVTTGTTAYEDYHSKLGEIIIRKKLFGKITRPNIMLPSSTAVV</sequence>
<dbReference type="EMBL" id="OU900105">
    <property type="protein sequence ID" value="CAG9856799.1"/>
    <property type="molecule type" value="Genomic_DNA"/>
</dbReference>
<evidence type="ECO:0000313" key="2">
    <source>
        <dbReference type="Proteomes" id="UP001153712"/>
    </source>
</evidence>
<reference evidence="1" key="1">
    <citation type="submission" date="2022-01" db="EMBL/GenBank/DDBJ databases">
        <authorList>
            <person name="King R."/>
        </authorList>
    </citation>
    <scope>NUCLEOTIDE SEQUENCE</scope>
</reference>
<keyword evidence="2" id="KW-1185">Reference proteome</keyword>
<evidence type="ECO:0000313" key="1">
    <source>
        <dbReference type="EMBL" id="CAG9856799.1"/>
    </source>
</evidence>
<dbReference type="Proteomes" id="UP001153712">
    <property type="component" value="Chromosome 12"/>
</dbReference>
<proteinExistence type="predicted"/>
<name>A0A9N9TEZ1_PHYSR</name>
<dbReference type="AlphaFoldDB" id="A0A9N9TEZ1"/>
<organism evidence="1 2">
    <name type="scientific">Phyllotreta striolata</name>
    <name type="common">Striped flea beetle</name>
    <name type="synonym">Crioceris striolata</name>
    <dbReference type="NCBI Taxonomy" id="444603"/>
    <lineage>
        <taxon>Eukaryota</taxon>
        <taxon>Metazoa</taxon>
        <taxon>Ecdysozoa</taxon>
        <taxon>Arthropoda</taxon>
        <taxon>Hexapoda</taxon>
        <taxon>Insecta</taxon>
        <taxon>Pterygota</taxon>
        <taxon>Neoptera</taxon>
        <taxon>Endopterygota</taxon>
        <taxon>Coleoptera</taxon>
        <taxon>Polyphaga</taxon>
        <taxon>Cucujiformia</taxon>
        <taxon>Chrysomeloidea</taxon>
        <taxon>Chrysomelidae</taxon>
        <taxon>Galerucinae</taxon>
        <taxon>Alticini</taxon>
        <taxon>Phyllotreta</taxon>
    </lineage>
</organism>
<protein>
    <submittedName>
        <fullName evidence="1">Uncharacterized protein</fullName>
    </submittedName>
</protein>
<gene>
    <name evidence="1" type="ORF">PHYEVI_LOCUS3212</name>
</gene>